<protein>
    <recommendedName>
        <fullName evidence="5">Calcium-binding protein</fullName>
    </recommendedName>
</protein>
<keyword evidence="2" id="KW-0964">Secreted</keyword>
<gene>
    <name evidence="3" type="ORF">J8F10_19095</name>
</gene>
<organism evidence="3 4">
    <name type="scientific">Gemmata palustris</name>
    <dbReference type="NCBI Taxonomy" id="2822762"/>
    <lineage>
        <taxon>Bacteria</taxon>
        <taxon>Pseudomonadati</taxon>
        <taxon>Planctomycetota</taxon>
        <taxon>Planctomycetia</taxon>
        <taxon>Gemmatales</taxon>
        <taxon>Gemmataceae</taxon>
        <taxon>Gemmata</taxon>
    </lineage>
</organism>
<name>A0ABS5BVA3_9BACT</name>
<keyword evidence="4" id="KW-1185">Reference proteome</keyword>
<evidence type="ECO:0000313" key="3">
    <source>
        <dbReference type="EMBL" id="MBP3957357.1"/>
    </source>
</evidence>
<accession>A0ABS5BVA3</accession>
<evidence type="ECO:0000256" key="1">
    <source>
        <dbReference type="ARBA" id="ARBA00004613"/>
    </source>
</evidence>
<comment type="caution">
    <text evidence="3">The sequence shown here is derived from an EMBL/GenBank/DDBJ whole genome shotgun (WGS) entry which is preliminary data.</text>
</comment>
<dbReference type="EMBL" id="JAGKQQ010000001">
    <property type="protein sequence ID" value="MBP3957357.1"/>
    <property type="molecule type" value="Genomic_DNA"/>
</dbReference>
<dbReference type="PANTHER" id="PTHR38340:SF1">
    <property type="entry name" value="S-LAYER PROTEIN"/>
    <property type="match status" value="1"/>
</dbReference>
<dbReference type="Pfam" id="PF00353">
    <property type="entry name" value="HemolysinCabind"/>
    <property type="match status" value="4"/>
</dbReference>
<dbReference type="RefSeq" id="WP_210656333.1">
    <property type="nucleotide sequence ID" value="NZ_JAGKQQ010000001.1"/>
</dbReference>
<dbReference type="InterPro" id="IPR018511">
    <property type="entry name" value="Hemolysin-typ_Ca-bd_CS"/>
</dbReference>
<sequence length="412" mass="42680">MSPKTWVRKLFAPATSPVTRRATTLGLEALGERAMMSATASVAGGVLTITGDAAINRVEVTHSNFNGGRYLVFDNSTIVANVPAAGVTALDFVNRGSGDTLANTSGLATVRHETGTVSGGITWAFDYNPISRVGTLTVNGTSGADRIDLQEAYNNAQVGEPGYGDNRPVGVNILNANDSESQGGPSFAAGSQITIVVNAKAGNDIVRNFTRFNSVLNGGSGADQLFGGSGSDTLWGDRDLVNGVYVEVVTKTGETNNDMLLGGWGADVLHGGSGDDQLWGDQGHQVKVGTQWCWESLSGDGTGTAGDDVLYGDAGNDTLIGGYGNDTLEGGAGSDWLFGGIGNDTLKGGTERDYLFGGDGSDSLDGGAGNDFIRVNNAYGNYNDPYWGVSEYALPHTVDSYGDNDNEAIKLG</sequence>
<dbReference type="Gene3D" id="2.150.10.10">
    <property type="entry name" value="Serralysin-like metalloprotease, C-terminal"/>
    <property type="match status" value="3"/>
</dbReference>
<dbReference type="SUPFAM" id="SSF51120">
    <property type="entry name" value="beta-Roll"/>
    <property type="match status" value="1"/>
</dbReference>
<dbReference type="PROSITE" id="PS00330">
    <property type="entry name" value="HEMOLYSIN_CALCIUM"/>
    <property type="match status" value="3"/>
</dbReference>
<dbReference type="PANTHER" id="PTHR38340">
    <property type="entry name" value="S-LAYER PROTEIN"/>
    <property type="match status" value="1"/>
</dbReference>
<dbReference type="PRINTS" id="PR00313">
    <property type="entry name" value="CABNDNGRPT"/>
</dbReference>
<comment type="subcellular location">
    <subcellularLocation>
        <location evidence="1">Secreted</location>
    </subcellularLocation>
</comment>
<evidence type="ECO:0008006" key="5">
    <source>
        <dbReference type="Google" id="ProtNLM"/>
    </source>
</evidence>
<dbReference type="InterPro" id="IPR001343">
    <property type="entry name" value="Hemolysn_Ca-bd"/>
</dbReference>
<reference evidence="3 4" key="1">
    <citation type="submission" date="2021-04" db="EMBL/GenBank/DDBJ databases">
        <authorList>
            <person name="Ivanova A."/>
        </authorList>
    </citation>
    <scope>NUCLEOTIDE SEQUENCE [LARGE SCALE GENOMIC DNA]</scope>
    <source>
        <strain evidence="3 4">G18</strain>
    </source>
</reference>
<dbReference type="InterPro" id="IPR011049">
    <property type="entry name" value="Serralysin-like_metalloprot_C"/>
</dbReference>
<evidence type="ECO:0000256" key="2">
    <source>
        <dbReference type="ARBA" id="ARBA00022525"/>
    </source>
</evidence>
<proteinExistence type="predicted"/>
<dbReference type="Proteomes" id="UP000676565">
    <property type="component" value="Unassembled WGS sequence"/>
</dbReference>
<evidence type="ECO:0000313" key="4">
    <source>
        <dbReference type="Proteomes" id="UP000676565"/>
    </source>
</evidence>
<dbReference type="InterPro" id="IPR050557">
    <property type="entry name" value="RTX_toxin/Mannuronan_C5-epim"/>
</dbReference>